<dbReference type="SUPFAM" id="SSF53850">
    <property type="entry name" value="Periplasmic binding protein-like II"/>
    <property type="match status" value="1"/>
</dbReference>
<reference evidence="13 14" key="1">
    <citation type="journal article" date="2001" name="Lancet">
        <title>Whole genome sequencing of meticillin-resistant Staphylococcus aureus.</title>
        <authorList>
            <person name="Kuroda M."/>
            <person name="Ohta T."/>
            <person name="Uchiyama I."/>
            <person name="Baba T."/>
            <person name="Yuzawa H."/>
            <person name="Kobayashi I."/>
            <person name="Cui L."/>
            <person name="Oguchi A."/>
            <person name="Aoki K."/>
            <person name="Nagai Y."/>
            <person name="Lian J."/>
            <person name="Ito T."/>
            <person name="Kanamori M."/>
            <person name="Matsumaru H."/>
            <person name="Maruyama A."/>
            <person name="Murakami H."/>
            <person name="Hosoyama A."/>
            <person name="Mizutani-Ui Y."/>
            <person name="Takahashi N.K."/>
            <person name="Sawano T."/>
            <person name="Inoue R."/>
            <person name="Kaito C."/>
            <person name="Sekimizu K."/>
            <person name="Hirakawa H."/>
            <person name="Kuhara S."/>
            <person name="Goto S."/>
            <person name="Yabuzaki J."/>
            <person name="Kanehisa M."/>
            <person name="Yamashita A."/>
            <person name="Oshima K."/>
            <person name="Furuya K."/>
            <person name="Yoshino C."/>
            <person name="Shiba T."/>
            <person name="Hattori M."/>
            <person name="Ogasawara N."/>
            <person name="Hayashi H."/>
            <person name="Hiramatsu K."/>
        </authorList>
    </citation>
    <scope>NUCLEOTIDE SEQUENCE [LARGE SCALE GENOMIC DNA]</scope>
    <source>
        <strain evidence="14">Mu50 / ATCC 700699</strain>
    </source>
</reference>
<dbReference type="PANTHER" id="PTHR30614:SF20">
    <property type="entry name" value="GLUTAMINE TRANSPORT SYSTEM PERMEASE PROTEIN GLNP"/>
    <property type="match status" value="1"/>
</dbReference>
<proteinExistence type="inferred from homology"/>
<evidence type="ECO:0000256" key="1">
    <source>
        <dbReference type="ARBA" id="ARBA00004651"/>
    </source>
</evidence>
<sequence>MGLSADYAPMEFEHTVNGKTEYAGVDIDLAKKIAKDNNLKLKIVNMSFDSLLGALKTGKIDIIISGMTSTPERKKQVDFSDSYMMTKNIMLVKKDKVNEYKDIKDFNNKKVGAQKGTEQEKIAQTEIENASITSLSRLPDVILALKSGKVEGAVVEKPVAEAYLKQNPKLGISNVKFNEEEKDTVIAVPKDSPKLLSQINKTIKEVKDKGLIDKYMTNAANAMNDDSGFISKYGSFFLKGIKITILISLIGVALGSILGAFVALMKLSKIKIISWIASIYIEILRGTPMLVQVFIVFFGITAALGLDISALVCGTIALVINSSAYIAEIIRAGINAVDKGQMEAARSLGLNYRQTMKSVIMPQAIKNILPALGNEFVTLIKESSIVSTIGVGEIMFNAQVVQGISFDPFTPLLVAAALYFVLTFVLTRIMNMIEGRLNASD</sequence>
<dbReference type="AlphaFoldDB" id="A0A0H3JS32"/>
<dbReference type="CDD" id="cd06261">
    <property type="entry name" value="TM_PBP2"/>
    <property type="match status" value="1"/>
</dbReference>
<dbReference type="InterPro" id="IPR010065">
    <property type="entry name" value="AA_ABC_transptr_permease_3TM"/>
</dbReference>
<dbReference type="GO" id="GO:0043190">
    <property type="term" value="C:ATP-binding cassette (ABC) transporter complex"/>
    <property type="evidence" value="ECO:0007669"/>
    <property type="project" value="InterPro"/>
</dbReference>
<evidence type="ECO:0000256" key="4">
    <source>
        <dbReference type="ARBA" id="ARBA00022475"/>
    </source>
</evidence>
<dbReference type="InterPro" id="IPR000515">
    <property type="entry name" value="MetI-like"/>
</dbReference>
<dbReference type="NCBIfam" id="TIGR01726">
    <property type="entry name" value="HEQRo_perm_3TM"/>
    <property type="match status" value="1"/>
</dbReference>
<evidence type="ECO:0000256" key="8">
    <source>
        <dbReference type="ARBA" id="ARBA00022989"/>
    </source>
</evidence>
<protein>
    <submittedName>
        <fullName evidence="13">Similar to glutamine-binding periplasmic protein</fullName>
    </submittedName>
</protein>
<evidence type="ECO:0000313" key="13">
    <source>
        <dbReference type="EMBL" id="BAB58020.1"/>
    </source>
</evidence>
<keyword evidence="9" id="KW-0406">Ion transport</keyword>
<evidence type="ECO:0000259" key="12">
    <source>
        <dbReference type="PROSITE" id="PS50928"/>
    </source>
</evidence>
<comment type="subcellular location">
    <subcellularLocation>
        <location evidence="1 11">Cell membrane</location>
        <topology evidence="1 11">Multi-pass membrane protein</topology>
    </subcellularLocation>
</comment>
<evidence type="ECO:0000313" key="14">
    <source>
        <dbReference type="Proteomes" id="UP000002481"/>
    </source>
</evidence>
<keyword evidence="3 11" id="KW-0813">Transport</keyword>
<dbReference type="GO" id="GO:0015675">
    <property type="term" value="P:nickel cation transport"/>
    <property type="evidence" value="ECO:0007669"/>
    <property type="project" value="UniProtKB-KW"/>
</dbReference>
<dbReference type="HOGENOM" id="CLU_019602_20_4_9"/>
<dbReference type="SMART" id="SM00062">
    <property type="entry name" value="PBPb"/>
    <property type="match status" value="1"/>
</dbReference>
<keyword evidence="4" id="KW-1003">Cell membrane</keyword>
<comment type="similarity">
    <text evidence="2">Belongs to the binding-protein-dependent transport system permease family. HisMQ subfamily.</text>
</comment>
<dbReference type="GO" id="GO:0022857">
    <property type="term" value="F:transmembrane transporter activity"/>
    <property type="evidence" value="ECO:0007669"/>
    <property type="project" value="InterPro"/>
</dbReference>
<keyword evidence="6 11" id="KW-0812">Transmembrane</keyword>
<dbReference type="PhylomeDB" id="A0A0H3JS32"/>
<dbReference type="Gene3D" id="3.40.190.10">
    <property type="entry name" value="Periplasmic binding protein-like II"/>
    <property type="match status" value="2"/>
</dbReference>
<evidence type="ECO:0000256" key="10">
    <source>
        <dbReference type="ARBA" id="ARBA00023136"/>
    </source>
</evidence>
<keyword evidence="9" id="KW-0921">Nickel transport</keyword>
<dbReference type="GO" id="GO:0006865">
    <property type="term" value="P:amino acid transport"/>
    <property type="evidence" value="ECO:0007669"/>
    <property type="project" value="UniProtKB-KW"/>
</dbReference>
<dbReference type="Proteomes" id="UP000002481">
    <property type="component" value="Chromosome"/>
</dbReference>
<evidence type="ECO:0000256" key="9">
    <source>
        <dbReference type="ARBA" id="ARBA00023112"/>
    </source>
</evidence>
<evidence type="ECO:0000256" key="2">
    <source>
        <dbReference type="ARBA" id="ARBA00010072"/>
    </source>
</evidence>
<keyword evidence="10 11" id="KW-0472">Membrane</keyword>
<dbReference type="PANTHER" id="PTHR30614">
    <property type="entry name" value="MEMBRANE COMPONENT OF AMINO ACID ABC TRANSPORTER"/>
    <property type="match status" value="1"/>
</dbReference>
<evidence type="ECO:0000256" key="11">
    <source>
        <dbReference type="RuleBase" id="RU363032"/>
    </source>
</evidence>
<keyword evidence="5" id="KW-0533">Nickel</keyword>
<dbReference type="PROSITE" id="PS50928">
    <property type="entry name" value="ABC_TM1"/>
    <property type="match status" value="1"/>
</dbReference>
<dbReference type="Pfam" id="PF00497">
    <property type="entry name" value="SBP_bac_3"/>
    <property type="match status" value="1"/>
</dbReference>
<dbReference type="Gene3D" id="1.10.3720.10">
    <property type="entry name" value="MetI-like"/>
    <property type="match status" value="1"/>
</dbReference>
<dbReference type="EMBL" id="BA000017">
    <property type="protein sequence ID" value="BAB58020.1"/>
    <property type="molecule type" value="Genomic_DNA"/>
</dbReference>
<gene>
    <name evidence="13" type="ordered locus">SAV1858</name>
</gene>
<evidence type="ECO:0000256" key="6">
    <source>
        <dbReference type="ARBA" id="ARBA00022692"/>
    </source>
</evidence>
<dbReference type="SUPFAM" id="SSF161098">
    <property type="entry name" value="MetI-like"/>
    <property type="match status" value="1"/>
</dbReference>
<keyword evidence="8 11" id="KW-1133">Transmembrane helix</keyword>
<dbReference type="InterPro" id="IPR035906">
    <property type="entry name" value="MetI-like_sf"/>
</dbReference>
<evidence type="ECO:0000256" key="3">
    <source>
        <dbReference type="ARBA" id="ARBA00022448"/>
    </source>
</evidence>
<feature type="transmembrane region" description="Helical" evidence="11">
    <location>
        <begin position="245"/>
        <end position="268"/>
    </location>
</feature>
<dbReference type="Pfam" id="PF00528">
    <property type="entry name" value="BPD_transp_1"/>
    <property type="match status" value="1"/>
</dbReference>
<accession>A0A0H3JS32</accession>
<evidence type="ECO:0000256" key="7">
    <source>
        <dbReference type="ARBA" id="ARBA00022970"/>
    </source>
</evidence>
<feature type="transmembrane region" description="Helical" evidence="11">
    <location>
        <begin position="289"/>
        <end position="320"/>
    </location>
</feature>
<feature type="transmembrane region" description="Helical" evidence="11">
    <location>
        <begin position="409"/>
        <end position="427"/>
    </location>
</feature>
<dbReference type="InterPro" id="IPR001638">
    <property type="entry name" value="Solute-binding_3/MltF_N"/>
</dbReference>
<dbReference type="KEGG" id="sav:SAV1858"/>
<dbReference type="FunFam" id="1.10.3720.10:FF:000033">
    <property type="entry name" value="Polar amino acid ABC transporter permease"/>
    <property type="match status" value="1"/>
</dbReference>
<evidence type="ECO:0000256" key="5">
    <source>
        <dbReference type="ARBA" id="ARBA00022596"/>
    </source>
</evidence>
<organism evidence="13 14">
    <name type="scientific">Staphylococcus aureus (strain Mu50 / ATCC 700699)</name>
    <dbReference type="NCBI Taxonomy" id="158878"/>
    <lineage>
        <taxon>Bacteria</taxon>
        <taxon>Bacillati</taxon>
        <taxon>Bacillota</taxon>
        <taxon>Bacilli</taxon>
        <taxon>Bacillales</taxon>
        <taxon>Staphylococcaceae</taxon>
        <taxon>Staphylococcus</taxon>
    </lineage>
</organism>
<dbReference type="InterPro" id="IPR043429">
    <property type="entry name" value="ArtM/GltK/GlnP/TcyL/YhdX-like"/>
</dbReference>
<name>A0A0H3JS32_STAAM</name>
<dbReference type="FunFam" id="3.40.190.10:FF:000196">
    <property type="entry name" value="Amino acid ABC transporter"/>
    <property type="match status" value="1"/>
</dbReference>
<feature type="domain" description="ABC transmembrane type-1" evidence="12">
    <location>
        <begin position="241"/>
        <end position="430"/>
    </location>
</feature>
<keyword evidence="7" id="KW-0029">Amino-acid transport</keyword>